<feature type="non-terminal residue" evidence="1">
    <location>
        <position position="1"/>
    </location>
</feature>
<accession>A0AAD7BR23</accession>
<gene>
    <name evidence="1" type="ORF">FB45DRAFT_37842</name>
</gene>
<reference evidence="1" key="1">
    <citation type="submission" date="2023-03" db="EMBL/GenBank/DDBJ databases">
        <title>Massive genome expansion in bonnet fungi (Mycena s.s.) driven by repeated elements and novel gene families across ecological guilds.</title>
        <authorList>
            <consortium name="Lawrence Berkeley National Laboratory"/>
            <person name="Harder C.B."/>
            <person name="Miyauchi S."/>
            <person name="Viragh M."/>
            <person name="Kuo A."/>
            <person name="Thoen E."/>
            <person name="Andreopoulos B."/>
            <person name="Lu D."/>
            <person name="Skrede I."/>
            <person name="Drula E."/>
            <person name="Henrissat B."/>
            <person name="Morin E."/>
            <person name="Kohler A."/>
            <person name="Barry K."/>
            <person name="LaButti K."/>
            <person name="Morin E."/>
            <person name="Salamov A."/>
            <person name="Lipzen A."/>
            <person name="Mereny Z."/>
            <person name="Hegedus B."/>
            <person name="Baldrian P."/>
            <person name="Stursova M."/>
            <person name="Weitz H."/>
            <person name="Taylor A."/>
            <person name="Grigoriev I.V."/>
            <person name="Nagy L.G."/>
            <person name="Martin F."/>
            <person name="Kauserud H."/>
        </authorList>
    </citation>
    <scope>NUCLEOTIDE SEQUENCE</scope>
    <source>
        <strain evidence="1">9284</strain>
    </source>
</reference>
<protein>
    <submittedName>
        <fullName evidence="1">Uncharacterized protein</fullName>
    </submittedName>
</protein>
<name>A0AAD7BR23_9AGAR</name>
<evidence type="ECO:0000313" key="1">
    <source>
        <dbReference type="EMBL" id="KAJ7628427.1"/>
    </source>
</evidence>
<dbReference type="Proteomes" id="UP001221142">
    <property type="component" value="Unassembled WGS sequence"/>
</dbReference>
<proteinExistence type="predicted"/>
<organism evidence="1 2">
    <name type="scientific">Roridomyces roridus</name>
    <dbReference type="NCBI Taxonomy" id="1738132"/>
    <lineage>
        <taxon>Eukaryota</taxon>
        <taxon>Fungi</taxon>
        <taxon>Dikarya</taxon>
        <taxon>Basidiomycota</taxon>
        <taxon>Agaricomycotina</taxon>
        <taxon>Agaricomycetes</taxon>
        <taxon>Agaricomycetidae</taxon>
        <taxon>Agaricales</taxon>
        <taxon>Marasmiineae</taxon>
        <taxon>Mycenaceae</taxon>
        <taxon>Roridomyces</taxon>
    </lineage>
</organism>
<sequence length="191" mass="21136">TCLSPHDHHDDTHSLACPFTSSCCSPTWIRSRSPYLEFPDFWLEFECRRGGCSFRWNESKVRLLAPSSSHLKLVHPQISFLHSLERVCVALMASSSTIRPLDICAVSPSSAFNHPPSVAPPPTPTPLLVYPYTFAVFPELSINPNGTATCHTVDQCGSHSSFLPPSHSASHLARRPALTRFTAFRATHGRQ</sequence>
<evidence type="ECO:0000313" key="2">
    <source>
        <dbReference type="Proteomes" id="UP001221142"/>
    </source>
</evidence>
<dbReference type="EMBL" id="JARKIF010000010">
    <property type="protein sequence ID" value="KAJ7628427.1"/>
    <property type="molecule type" value="Genomic_DNA"/>
</dbReference>
<keyword evidence="2" id="KW-1185">Reference proteome</keyword>
<comment type="caution">
    <text evidence="1">The sequence shown here is derived from an EMBL/GenBank/DDBJ whole genome shotgun (WGS) entry which is preliminary data.</text>
</comment>
<dbReference type="AlphaFoldDB" id="A0AAD7BR23"/>